<accession>A0A3B0Z4G4</accession>
<dbReference type="AlphaFoldDB" id="A0A3B0Z4G4"/>
<evidence type="ECO:0000313" key="1">
    <source>
        <dbReference type="EMBL" id="VAW81219.1"/>
    </source>
</evidence>
<sequence>MIKLLVSGLTGVILLTTTSIIASPVTSVQLETGIKNKSQIPVIIVGSNGERYTHIKSSHMKVPVRITASCRGKHTLARTQVTVGKFSITGGHMRKDQHLAMQEFRTPVKSKHMPWESHMFTVSVTKLNFRDSMNPIKACNSFLNSRTSNGMRRQFFMSKDRRMTVSFPISLAAQCKRKWKSGGSWRQTSQPIKAIVICRGRSR</sequence>
<proteinExistence type="predicted"/>
<protein>
    <submittedName>
        <fullName evidence="1">Uncharacterized protein</fullName>
    </submittedName>
</protein>
<gene>
    <name evidence="1" type="ORF">MNBD_GAMMA12-3488</name>
</gene>
<reference evidence="1" key="1">
    <citation type="submission" date="2018-06" db="EMBL/GenBank/DDBJ databases">
        <authorList>
            <person name="Zhirakovskaya E."/>
        </authorList>
    </citation>
    <scope>NUCLEOTIDE SEQUENCE</scope>
</reference>
<organism evidence="1">
    <name type="scientific">hydrothermal vent metagenome</name>
    <dbReference type="NCBI Taxonomy" id="652676"/>
    <lineage>
        <taxon>unclassified sequences</taxon>
        <taxon>metagenomes</taxon>
        <taxon>ecological metagenomes</taxon>
    </lineage>
</organism>
<name>A0A3B0Z4G4_9ZZZZ</name>
<dbReference type="EMBL" id="UOFL01000212">
    <property type="protein sequence ID" value="VAW81219.1"/>
    <property type="molecule type" value="Genomic_DNA"/>
</dbReference>